<keyword evidence="1" id="KW-0805">Transcription regulation</keyword>
<evidence type="ECO:0000256" key="4">
    <source>
        <dbReference type="ARBA" id="ARBA00023163"/>
    </source>
</evidence>
<reference evidence="6 7" key="1">
    <citation type="submission" date="2018-06" db="EMBL/GenBank/DDBJ databases">
        <title>Genomic Encyclopedia of Archaeal and Bacterial Type Strains, Phase II (KMG-II): from individual species to whole genera.</title>
        <authorList>
            <person name="Goeker M."/>
        </authorList>
    </citation>
    <scope>NUCLEOTIDE SEQUENCE [LARGE SCALE GENOMIC DNA]</scope>
    <source>
        <strain evidence="6 7">T4</strain>
    </source>
</reference>
<evidence type="ECO:0000256" key="2">
    <source>
        <dbReference type="ARBA" id="ARBA00023082"/>
    </source>
</evidence>
<accession>A0A326RPR8</accession>
<proteinExistence type="predicted"/>
<dbReference type="EMBL" id="QKTX01000014">
    <property type="protein sequence ID" value="PZV79685.1"/>
    <property type="molecule type" value="Genomic_DNA"/>
</dbReference>
<dbReference type="Proteomes" id="UP000248917">
    <property type="component" value="Unassembled WGS sequence"/>
</dbReference>
<protein>
    <submittedName>
        <fullName evidence="6">RNA polymerase sigma factor (Sigma-70 family)</fullName>
    </submittedName>
</protein>
<dbReference type="GO" id="GO:0016987">
    <property type="term" value="F:sigma factor activity"/>
    <property type="evidence" value="ECO:0007669"/>
    <property type="project" value="UniProtKB-KW"/>
</dbReference>
<name>A0A326RPR8_9BACT</name>
<keyword evidence="4" id="KW-0804">Transcription</keyword>
<dbReference type="PANTHER" id="PTHR43133">
    <property type="entry name" value="RNA POLYMERASE ECF-TYPE SIGMA FACTO"/>
    <property type="match status" value="1"/>
</dbReference>
<dbReference type="InterPro" id="IPR039425">
    <property type="entry name" value="RNA_pol_sigma-70-like"/>
</dbReference>
<keyword evidence="7" id="KW-1185">Reference proteome</keyword>
<dbReference type="Gene3D" id="1.10.10.10">
    <property type="entry name" value="Winged helix-like DNA-binding domain superfamily/Winged helix DNA-binding domain"/>
    <property type="match status" value="1"/>
</dbReference>
<evidence type="ECO:0000259" key="5">
    <source>
        <dbReference type="Pfam" id="PF08281"/>
    </source>
</evidence>
<dbReference type="Pfam" id="PF08281">
    <property type="entry name" value="Sigma70_r4_2"/>
    <property type="match status" value="1"/>
</dbReference>
<dbReference type="PANTHER" id="PTHR43133:SF8">
    <property type="entry name" value="RNA POLYMERASE SIGMA FACTOR HI_1459-RELATED"/>
    <property type="match status" value="1"/>
</dbReference>
<dbReference type="InterPro" id="IPR036388">
    <property type="entry name" value="WH-like_DNA-bd_sf"/>
</dbReference>
<dbReference type="NCBIfam" id="TIGR02937">
    <property type="entry name" value="sigma70-ECF"/>
    <property type="match status" value="1"/>
</dbReference>
<sequence length="61" mass="7240">MIFQRLESAVDTLPYQRKKVLELSYFEDKSYQEIAEELGISKNTVKNHLIKARINLRDRLS</sequence>
<dbReference type="CDD" id="cd06171">
    <property type="entry name" value="Sigma70_r4"/>
    <property type="match status" value="1"/>
</dbReference>
<keyword evidence="3" id="KW-0238">DNA-binding</keyword>
<dbReference type="InterPro" id="IPR014284">
    <property type="entry name" value="RNA_pol_sigma-70_dom"/>
</dbReference>
<keyword evidence="2" id="KW-0731">Sigma factor</keyword>
<dbReference type="InterPro" id="IPR013249">
    <property type="entry name" value="RNA_pol_sigma70_r4_t2"/>
</dbReference>
<organism evidence="6 7">
    <name type="scientific">Algoriphagus aquaeductus</name>
    <dbReference type="NCBI Taxonomy" id="475299"/>
    <lineage>
        <taxon>Bacteria</taxon>
        <taxon>Pseudomonadati</taxon>
        <taxon>Bacteroidota</taxon>
        <taxon>Cytophagia</taxon>
        <taxon>Cytophagales</taxon>
        <taxon>Cyclobacteriaceae</taxon>
        <taxon>Algoriphagus</taxon>
    </lineage>
</organism>
<evidence type="ECO:0000313" key="7">
    <source>
        <dbReference type="Proteomes" id="UP000248917"/>
    </source>
</evidence>
<evidence type="ECO:0000256" key="1">
    <source>
        <dbReference type="ARBA" id="ARBA00023015"/>
    </source>
</evidence>
<dbReference type="AlphaFoldDB" id="A0A326RPR8"/>
<evidence type="ECO:0000313" key="6">
    <source>
        <dbReference type="EMBL" id="PZV79685.1"/>
    </source>
</evidence>
<dbReference type="InterPro" id="IPR013324">
    <property type="entry name" value="RNA_pol_sigma_r3/r4-like"/>
</dbReference>
<gene>
    <name evidence="6" type="ORF">CLV31_114118</name>
</gene>
<comment type="caution">
    <text evidence="6">The sequence shown here is derived from an EMBL/GenBank/DDBJ whole genome shotgun (WGS) entry which is preliminary data.</text>
</comment>
<dbReference type="GO" id="GO:0003677">
    <property type="term" value="F:DNA binding"/>
    <property type="evidence" value="ECO:0007669"/>
    <property type="project" value="UniProtKB-KW"/>
</dbReference>
<feature type="domain" description="RNA polymerase sigma factor 70 region 4 type 2" evidence="5">
    <location>
        <begin position="4"/>
        <end position="54"/>
    </location>
</feature>
<evidence type="ECO:0000256" key="3">
    <source>
        <dbReference type="ARBA" id="ARBA00023125"/>
    </source>
</evidence>
<dbReference type="GO" id="GO:0006352">
    <property type="term" value="P:DNA-templated transcription initiation"/>
    <property type="evidence" value="ECO:0007669"/>
    <property type="project" value="InterPro"/>
</dbReference>
<dbReference type="SUPFAM" id="SSF88659">
    <property type="entry name" value="Sigma3 and sigma4 domains of RNA polymerase sigma factors"/>
    <property type="match status" value="1"/>
</dbReference>